<dbReference type="OrthoDB" id="2959394at2"/>
<dbReference type="AlphaFoldDB" id="A0A1G8CVT9"/>
<accession>A0A1G8CVT9</accession>
<dbReference type="EMBL" id="FNDK01000006">
    <property type="protein sequence ID" value="SDH49611.1"/>
    <property type="molecule type" value="Genomic_DNA"/>
</dbReference>
<gene>
    <name evidence="1" type="ORF">SAMN05192534_106102</name>
</gene>
<dbReference type="RefSeq" id="WP_091272452.1">
    <property type="nucleotide sequence ID" value="NZ_FNDK01000006.1"/>
</dbReference>
<proteinExistence type="predicted"/>
<keyword evidence="2" id="KW-1185">Reference proteome</keyword>
<reference evidence="1 2" key="1">
    <citation type="submission" date="2016-10" db="EMBL/GenBank/DDBJ databases">
        <authorList>
            <person name="de Groot N.N."/>
        </authorList>
    </citation>
    <scope>NUCLEOTIDE SEQUENCE [LARGE SCALE GENOMIC DNA]</scope>
    <source>
        <strain evidence="1 2">DSM 21632</strain>
    </source>
</reference>
<protein>
    <submittedName>
        <fullName evidence="1">Uncharacterized protein</fullName>
    </submittedName>
</protein>
<dbReference type="STRING" id="568899.SAMN05192534_106102"/>
<evidence type="ECO:0000313" key="2">
    <source>
        <dbReference type="Proteomes" id="UP000199163"/>
    </source>
</evidence>
<organism evidence="1 2">
    <name type="scientific">Alteribacillus persepolensis</name>
    <dbReference type="NCBI Taxonomy" id="568899"/>
    <lineage>
        <taxon>Bacteria</taxon>
        <taxon>Bacillati</taxon>
        <taxon>Bacillota</taxon>
        <taxon>Bacilli</taxon>
        <taxon>Bacillales</taxon>
        <taxon>Bacillaceae</taxon>
        <taxon>Alteribacillus</taxon>
    </lineage>
</organism>
<sequence length="268" mass="31211">MAKTFFIWTILILILFNLYQVSFATHNPKTNLSVSFTEPDNIFSELSSSVEILHISDDDEYLLEWEANADTLNNVSLLQEFSLLFEDGYLKDASSSWTEEHDEITITKKTTAEESSRYHLITFHSAKTDDTFTFDWSEDTLYVLDTPMTDMHSFKKPKTKDDEKSKKILDAVINQQKDHIKRIIREEANLHQDVLLFPLEDIAAWKKLTNPDSPSHLPLAKLEDMWGNIYATLLHVSKNQPKSKKGMPFLSWDEKQQKMALYIHYSHF</sequence>
<name>A0A1G8CVT9_9BACI</name>
<dbReference type="Proteomes" id="UP000199163">
    <property type="component" value="Unassembled WGS sequence"/>
</dbReference>
<evidence type="ECO:0000313" key="1">
    <source>
        <dbReference type="EMBL" id="SDH49611.1"/>
    </source>
</evidence>